<dbReference type="InterPro" id="IPR006076">
    <property type="entry name" value="FAD-dep_OxRdtase"/>
</dbReference>
<evidence type="ECO:0000313" key="3">
    <source>
        <dbReference type="EMBL" id="MBR0648265.1"/>
    </source>
</evidence>
<sequence>MRRIVIIGGGIMGSAIAYSLARAGAVAEVTVVEPDPTYDRLDRHGAEHDSLGWLLGARAAARAGGRPRGEGDDRRWRLPFHRPVPLFLAQDGGG</sequence>
<gene>
    <name evidence="3" type="ORF">GXW78_01195</name>
</gene>
<dbReference type="InterPro" id="IPR036188">
    <property type="entry name" value="FAD/NAD-bd_sf"/>
</dbReference>
<dbReference type="SUPFAM" id="SSF51735">
    <property type="entry name" value="NAD(P)-binding Rossmann-fold domains"/>
    <property type="match status" value="1"/>
</dbReference>
<accession>A0ABS5EB63</accession>
<evidence type="ECO:0000259" key="2">
    <source>
        <dbReference type="Pfam" id="PF01266"/>
    </source>
</evidence>
<organism evidence="3 4">
    <name type="scientific">Neoroseomonas terrae</name>
    <dbReference type="NCBI Taxonomy" id="424799"/>
    <lineage>
        <taxon>Bacteria</taxon>
        <taxon>Pseudomonadati</taxon>
        <taxon>Pseudomonadota</taxon>
        <taxon>Alphaproteobacteria</taxon>
        <taxon>Acetobacterales</taxon>
        <taxon>Acetobacteraceae</taxon>
        <taxon>Neoroseomonas</taxon>
    </lineage>
</organism>
<dbReference type="EMBL" id="JAAEDI010000001">
    <property type="protein sequence ID" value="MBR0648265.1"/>
    <property type="molecule type" value="Genomic_DNA"/>
</dbReference>
<keyword evidence="4" id="KW-1185">Reference proteome</keyword>
<keyword evidence="1" id="KW-0560">Oxidoreductase</keyword>
<evidence type="ECO:0000256" key="1">
    <source>
        <dbReference type="ARBA" id="ARBA00023002"/>
    </source>
</evidence>
<evidence type="ECO:0000313" key="4">
    <source>
        <dbReference type="Proteomes" id="UP000698752"/>
    </source>
</evidence>
<dbReference type="Proteomes" id="UP000698752">
    <property type="component" value="Unassembled WGS sequence"/>
</dbReference>
<reference evidence="4" key="1">
    <citation type="journal article" date="2021" name="Syst. Appl. Microbiol.">
        <title>Roseomonas hellenica sp. nov., isolated from roots of wild-growing Alkanna tinctoria.</title>
        <authorList>
            <person name="Rat A."/>
            <person name="Naranjo H.D."/>
            <person name="Lebbe L."/>
            <person name="Cnockaert M."/>
            <person name="Krigas N."/>
            <person name="Grigoriadou K."/>
            <person name="Maloupa E."/>
            <person name="Willems A."/>
        </authorList>
    </citation>
    <scope>NUCLEOTIDE SEQUENCE [LARGE SCALE GENOMIC DNA]</scope>
    <source>
        <strain evidence="4">LMG 31159</strain>
    </source>
</reference>
<comment type="caution">
    <text evidence="3">The sequence shown here is derived from an EMBL/GenBank/DDBJ whole genome shotgun (WGS) entry which is preliminary data.</text>
</comment>
<dbReference type="InterPro" id="IPR036291">
    <property type="entry name" value="NAD(P)-bd_dom_sf"/>
</dbReference>
<proteinExistence type="predicted"/>
<protein>
    <submittedName>
        <fullName evidence="3">FAD-dependent oxidoreductase</fullName>
    </submittedName>
</protein>
<feature type="domain" description="FAD dependent oxidoreductase" evidence="2">
    <location>
        <begin position="3"/>
        <end position="57"/>
    </location>
</feature>
<name>A0ABS5EB63_9PROT</name>
<dbReference type="Gene3D" id="3.50.50.60">
    <property type="entry name" value="FAD/NAD(P)-binding domain"/>
    <property type="match status" value="1"/>
</dbReference>
<dbReference type="Pfam" id="PF01266">
    <property type="entry name" value="DAO"/>
    <property type="match status" value="1"/>
</dbReference>